<keyword evidence="2" id="KW-1185">Reference proteome</keyword>
<gene>
    <name evidence="1" type="ORF">Cpap_0435</name>
</gene>
<accession>F1THD8</accession>
<name>F1THD8_9FIRM</name>
<reference evidence="1" key="2">
    <citation type="submission" date="2011-01" db="EMBL/GenBank/DDBJ databases">
        <title>The Non-contiguous Finished genome of Clostridium papyrosolvens.</title>
        <authorList>
            <person name="Lucas S."/>
            <person name="Copeland A."/>
            <person name="Lapidus A."/>
            <person name="Cheng J.-F."/>
            <person name="Goodwin L."/>
            <person name="Pitluck S."/>
            <person name="Misra M."/>
            <person name="Chertkov O."/>
            <person name="Detter J.C."/>
            <person name="Han C."/>
            <person name="Tapia R."/>
            <person name="Land M."/>
            <person name="Hauser L."/>
            <person name="Kyrpides N."/>
            <person name="Ivanova N."/>
            <person name="Pagani I."/>
            <person name="Mouttaki H."/>
            <person name="He Z."/>
            <person name="Zhou J."/>
            <person name="Hemme C.L."/>
            <person name="Woyke T."/>
        </authorList>
    </citation>
    <scope>NUCLEOTIDE SEQUENCE [LARGE SCALE GENOMIC DNA]</scope>
    <source>
        <strain evidence="1">DSM 2782</strain>
    </source>
</reference>
<proteinExistence type="predicted"/>
<reference evidence="1" key="1">
    <citation type="submission" date="2009-07" db="EMBL/GenBank/DDBJ databases">
        <authorList>
            <consortium name="US DOE Joint Genome Institute (JGI-PGF)"/>
            <person name="Lucas S."/>
            <person name="Copeland A."/>
            <person name="Lapidus A."/>
            <person name="Glavina del Rio T."/>
            <person name="Tice H."/>
            <person name="Bruce D."/>
            <person name="Goodwin L."/>
            <person name="Pitluck S."/>
            <person name="Larimer F."/>
            <person name="Land M.L."/>
            <person name="Mouttaki H."/>
            <person name="He Z."/>
            <person name="Zhou J."/>
            <person name="Hemme C.L."/>
        </authorList>
    </citation>
    <scope>NUCLEOTIDE SEQUENCE [LARGE SCALE GENOMIC DNA]</scope>
    <source>
        <strain evidence="1">DSM 2782</strain>
    </source>
</reference>
<dbReference type="EMBL" id="ACXX02000016">
    <property type="protein sequence ID" value="EGD46141.1"/>
    <property type="molecule type" value="Genomic_DNA"/>
</dbReference>
<dbReference type="Proteomes" id="UP000003860">
    <property type="component" value="Unassembled WGS sequence"/>
</dbReference>
<protein>
    <submittedName>
        <fullName evidence="1">Uncharacterized protein</fullName>
    </submittedName>
</protein>
<dbReference type="AlphaFoldDB" id="F1THD8"/>
<organism evidence="1 2">
    <name type="scientific">Ruminiclostridium papyrosolvens DSM 2782</name>
    <dbReference type="NCBI Taxonomy" id="588581"/>
    <lineage>
        <taxon>Bacteria</taxon>
        <taxon>Bacillati</taxon>
        <taxon>Bacillota</taxon>
        <taxon>Clostridia</taxon>
        <taxon>Eubacteriales</taxon>
        <taxon>Oscillospiraceae</taxon>
        <taxon>Ruminiclostridium</taxon>
    </lineage>
</organism>
<evidence type="ECO:0000313" key="2">
    <source>
        <dbReference type="Proteomes" id="UP000003860"/>
    </source>
</evidence>
<evidence type="ECO:0000313" key="1">
    <source>
        <dbReference type="EMBL" id="EGD46141.1"/>
    </source>
</evidence>
<comment type="caution">
    <text evidence="1">The sequence shown here is derived from an EMBL/GenBank/DDBJ whole genome shotgun (WGS) entry which is preliminary data.</text>
</comment>
<sequence length="39" mass="4429">MNENEKDIQTTVNQQTQKTYNTDMMAGLAASDACTHTHW</sequence>